<feature type="domain" description="Methyltransferase" evidence="2">
    <location>
        <begin position="4"/>
        <end position="109"/>
    </location>
</feature>
<dbReference type="InterPro" id="IPR025714">
    <property type="entry name" value="Methyltranfer_dom"/>
</dbReference>
<organism evidence="3">
    <name type="scientific">Tetraselmis sp. GSL018</name>
    <dbReference type="NCBI Taxonomy" id="582737"/>
    <lineage>
        <taxon>Eukaryota</taxon>
        <taxon>Viridiplantae</taxon>
        <taxon>Chlorophyta</taxon>
        <taxon>core chlorophytes</taxon>
        <taxon>Chlorodendrophyceae</taxon>
        <taxon>Chlorodendrales</taxon>
        <taxon>Chlorodendraceae</taxon>
        <taxon>Tetraselmis</taxon>
    </lineage>
</organism>
<feature type="non-terminal residue" evidence="3">
    <location>
        <position position="1"/>
    </location>
</feature>
<name>A0A061RS92_9CHLO</name>
<dbReference type="AlphaFoldDB" id="A0A061RS92"/>
<protein>
    <recommendedName>
        <fullName evidence="2">Methyltransferase domain-containing protein</fullName>
    </recommendedName>
</protein>
<reference evidence="3" key="1">
    <citation type="submission" date="2014-05" db="EMBL/GenBank/DDBJ databases">
        <title>The transcriptome of the halophilic microalga Tetraselmis sp. GSL018 isolated from the Great Salt Lake, Utah.</title>
        <authorList>
            <person name="Jinkerson R.E."/>
            <person name="D'Adamo S."/>
            <person name="Posewitz M.C."/>
        </authorList>
    </citation>
    <scope>NUCLEOTIDE SEQUENCE</scope>
    <source>
        <strain evidence="3">GSL018</strain>
    </source>
</reference>
<dbReference type="EMBL" id="GBEZ01010890">
    <property type="protein sequence ID" value="JAC74838.1"/>
    <property type="molecule type" value="Transcribed_RNA"/>
</dbReference>
<accession>A0A061RS92</accession>
<dbReference type="Pfam" id="PF13679">
    <property type="entry name" value="Methyltransf_32"/>
    <property type="match status" value="1"/>
</dbReference>
<gene>
    <name evidence="3" type="ORF">TSPGSL018_24848</name>
</gene>
<dbReference type="CDD" id="cd02440">
    <property type="entry name" value="AdoMet_MTases"/>
    <property type="match status" value="1"/>
</dbReference>
<evidence type="ECO:0000256" key="1">
    <source>
        <dbReference type="SAM" id="MobiDB-lite"/>
    </source>
</evidence>
<dbReference type="GO" id="GO:0005737">
    <property type="term" value="C:cytoplasm"/>
    <property type="evidence" value="ECO:0007669"/>
    <property type="project" value="TreeGrafter"/>
</dbReference>
<dbReference type="SUPFAM" id="SSF53335">
    <property type="entry name" value="S-adenosyl-L-methionine-dependent methyltransferases"/>
    <property type="match status" value="1"/>
</dbReference>
<proteinExistence type="predicted"/>
<dbReference type="InterPro" id="IPR029063">
    <property type="entry name" value="SAM-dependent_MTases_sf"/>
</dbReference>
<sequence length="243" mass="25478">GDRAAPLSVVDFGCGSGNLTLPLAALFPGCRFTGVDMKRVSVDLVNSRAADAGLGNVRGVVGTIEGFEEPFDVALGLHACGRATDHAMEKAVANRAAYVMCPCCVGKLKLSGSLISVSSVESDSCSEDEGNSSRTEGCGGPRSDWLSSKIDLAEFEILARAADLSHTEGHSHHELAIQAKTCIELDRNMFARESGYLTVLTKLIGAEGDVFVNKSDVLVGVPGESFASGALSFPWQKTAPVQQ</sequence>
<dbReference type="Gene3D" id="3.40.50.150">
    <property type="entry name" value="Vaccinia Virus protein VP39"/>
    <property type="match status" value="1"/>
</dbReference>
<evidence type="ECO:0000313" key="3">
    <source>
        <dbReference type="EMBL" id="JAC74838.1"/>
    </source>
</evidence>
<feature type="region of interest" description="Disordered" evidence="1">
    <location>
        <begin position="122"/>
        <end position="142"/>
    </location>
</feature>
<evidence type="ECO:0000259" key="2">
    <source>
        <dbReference type="Pfam" id="PF13679"/>
    </source>
</evidence>
<dbReference type="PANTHER" id="PTHR13369">
    <property type="match status" value="1"/>
</dbReference>
<dbReference type="PANTHER" id="PTHR13369:SF0">
    <property type="entry name" value="GLUTATHIONE S-TRANSFERASE C-TERMINAL DOMAIN-CONTAINING PROTEIN"/>
    <property type="match status" value="1"/>
</dbReference>